<comment type="cofactor">
    <cofactor evidence="1">
        <name>dipyrromethane</name>
        <dbReference type="ChEBI" id="CHEBI:60342"/>
    </cofactor>
</comment>
<dbReference type="PANTHER" id="PTHR11557">
    <property type="entry name" value="PORPHOBILINOGEN DEAMINASE"/>
    <property type="match status" value="1"/>
</dbReference>
<evidence type="ECO:0000256" key="9">
    <source>
        <dbReference type="ARBA" id="ARBA00023244"/>
    </source>
</evidence>
<dbReference type="PRINTS" id="PR00151">
    <property type="entry name" value="PORPHBDMNASE"/>
</dbReference>
<dbReference type="EMBL" id="MLCO01000567">
    <property type="protein sequence ID" value="ONG42351.1"/>
    <property type="molecule type" value="Genomic_DNA"/>
</dbReference>
<dbReference type="InterPro" id="IPR000860">
    <property type="entry name" value="HemC"/>
</dbReference>
<dbReference type="Pfam" id="PF01379">
    <property type="entry name" value="Porphobil_deam"/>
    <property type="match status" value="1"/>
</dbReference>
<evidence type="ECO:0000256" key="8">
    <source>
        <dbReference type="ARBA" id="ARBA00022679"/>
    </source>
</evidence>
<evidence type="ECO:0000256" key="4">
    <source>
        <dbReference type="ARBA" id="ARBA00005638"/>
    </source>
</evidence>
<dbReference type="SUPFAM" id="SSF53850">
    <property type="entry name" value="Periplasmic binding protein-like II"/>
    <property type="match status" value="1"/>
</dbReference>
<dbReference type="InterPro" id="IPR022419">
    <property type="entry name" value="Porphobilin_deaminase_cofac_BS"/>
</dbReference>
<dbReference type="InterPro" id="IPR022418">
    <property type="entry name" value="Porphobilinogen_deaminase_C"/>
</dbReference>
<evidence type="ECO:0000256" key="1">
    <source>
        <dbReference type="ARBA" id="ARBA00001916"/>
    </source>
</evidence>
<comment type="catalytic activity">
    <reaction evidence="12">
        <text>4 porphobilinogen + H2O = hydroxymethylbilane + 4 NH4(+)</text>
        <dbReference type="Rhea" id="RHEA:13185"/>
        <dbReference type="ChEBI" id="CHEBI:15377"/>
        <dbReference type="ChEBI" id="CHEBI:28938"/>
        <dbReference type="ChEBI" id="CHEBI:57845"/>
        <dbReference type="ChEBI" id="CHEBI:58126"/>
        <dbReference type="EC" id="2.5.1.61"/>
    </reaction>
</comment>
<evidence type="ECO:0000256" key="5">
    <source>
        <dbReference type="ARBA" id="ARBA00011245"/>
    </source>
</evidence>
<dbReference type="UniPathway" id="UPA00251">
    <property type="reaction ID" value="UER00319"/>
</dbReference>
<dbReference type="Gene3D" id="3.40.190.10">
    <property type="entry name" value="Periplasmic binding protein-like II"/>
    <property type="match status" value="1"/>
</dbReference>
<proteinExistence type="inferred from homology"/>
<evidence type="ECO:0000313" key="15">
    <source>
        <dbReference type="EMBL" id="ONG42351.1"/>
    </source>
</evidence>
<dbReference type="PANTHER" id="PTHR11557:SF0">
    <property type="entry name" value="PORPHOBILINOGEN DEAMINASE"/>
    <property type="match status" value="1"/>
</dbReference>
<dbReference type="SUPFAM" id="SSF54782">
    <property type="entry name" value="Porphobilinogen deaminase (hydroxymethylbilane synthase), C-terminal domain"/>
    <property type="match status" value="1"/>
</dbReference>
<comment type="pathway">
    <text evidence="3">Porphyrin-containing compound metabolism; protoporphyrin-IX biosynthesis; coproporphyrinogen-III from 5-aminolevulinate: step 2/4.</text>
</comment>
<evidence type="ECO:0000259" key="14">
    <source>
        <dbReference type="Pfam" id="PF03900"/>
    </source>
</evidence>
<evidence type="ECO:0000259" key="13">
    <source>
        <dbReference type="Pfam" id="PF01379"/>
    </source>
</evidence>
<name>A0A1V2GUL5_9PROT</name>
<sequence>MAQLRHARPDLRFGLLRGNVQTRLARLESGDFTATLLAMAGLNRLGLARHGIVPLDADSFVPAAGQGIIAVTARSADTATRAALAGIDDRPARLAATAERALLAALDGSCRTPIGAQARLLADGRLAVTGLVARADGSFLARRSLAGAPADAARLGLTLGDLLRADSPADLFA</sequence>
<dbReference type="Pfam" id="PF03900">
    <property type="entry name" value="Porphobil_deamC"/>
    <property type="match status" value="1"/>
</dbReference>
<keyword evidence="9" id="KW-0627">Porphyrin biosynthesis</keyword>
<dbReference type="PROSITE" id="PS00533">
    <property type="entry name" value="PORPHOBILINOGEN_DEAM"/>
    <property type="match status" value="1"/>
</dbReference>
<keyword evidence="8" id="KW-0808">Transferase</keyword>
<evidence type="ECO:0000256" key="2">
    <source>
        <dbReference type="ARBA" id="ARBA00002869"/>
    </source>
</evidence>
<evidence type="ECO:0000256" key="3">
    <source>
        <dbReference type="ARBA" id="ARBA00004735"/>
    </source>
</evidence>
<evidence type="ECO:0000256" key="7">
    <source>
        <dbReference type="ARBA" id="ARBA00016519"/>
    </source>
</evidence>
<dbReference type="Proteomes" id="UP000188879">
    <property type="component" value="Unassembled WGS sequence"/>
</dbReference>
<dbReference type="GO" id="GO:0006782">
    <property type="term" value="P:protoporphyrinogen IX biosynthetic process"/>
    <property type="evidence" value="ECO:0007669"/>
    <property type="project" value="UniProtKB-UniPathway"/>
</dbReference>
<evidence type="ECO:0000256" key="10">
    <source>
        <dbReference type="ARBA" id="ARBA00030685"/>
    </source>
</evidence>
<protein>
    <recommendedName>
        <fullName evidence="7">Porphobilinogen deaminase</fullName>
        <ecNumber evidence="6">2.5.1.61</ecNumber>
    </recommendedName>
    <alternativeName>
        <fullName evidence="11">Hydroxymethylbilane synthase</fullName>
    </alternativeName>
    <alternativeName>
        <fullName evidence="10">Pre-uroporphyrinogen synthase</fullName>
    </alternativeName>
</protein>
<dbReference type="GO" id="GO:0004418">
    <property type="term" value="F:hydroxymethylbilane synthase activity"/>
    <property type="evidence" value="ECO:0007669"/>
    <property type="project" value="UniProtKB-EC"/>
</dbReference>
<accession>A0A1V2GUL5</accession>
<dbReference type="Gene3D" id="3.30.160.40">
    <property type="entry name" value="Porphobilinogen deaminase, C-terminal domain"/>
    <property type="match status" value="1"/>
</dbReference>
<comment type="subunit">
    <text evidence="5">Monomer.</text>
</comment>
<reference evidence="15 16" key="1">
    <citation type="submission" date="2016-10" db="EMBL/GenBank/DDBJ databases">
        <title>Draft Genome sequence of Roseomonas sp. strain M3.</title>
        <authorList>
            <person name="Subhash Y."/>
            <person name="Lee S."/>
        </authorList>
    </citation>
    <scope>NUCLEOTIDE SEQUENCE [LARGE SCALE GENOMIC DNA]</scope>
    <source>
        <strain evidence="15 16">M3</strain>
    </source>
</reference>
<feature type="domain" description="Porphobilinogen deaminase N-terminal" evidence="13">
    <location>
        <begin position="2"/>
        <end position="81"/>
    </location>
</feature>
<evidence type="ECO:0000256" key="12">
    <source>
        <dbReference type="ARBA" id="ARBA00048169"/>
    </source>
</evidence>
<evidence type="ECO:0000256" key="11">
    <source>
        <dbReference type="ARBA" id="ARBA00033064"/>
    </source>
</evidence>
<dbReference type="GO" id="GO:0005737">
    <property type="term" value="C:cytoplasm"/>
    <property type="evidence" value="ECO:0007669"/>
    <property type="project" value="TreeGrafter"/>
</dbReference>
<evidence type="ECO:0000313" key="16">
    <source>
        <dbReference type="Proteomes" id="UP000188879"/>
    </source>
</evidence>
<dbReference type="InterPro" id="IPR036803">
    <property type="entry name" value="Porphobilinogen_deaminase_C_sf"/>
</dbReference>
<organism evidence="15 16">
    <name type="scientific">Teichococcus deserti</name>
    <dbReference type="NCBI Taxonomy" id="1817963"/>
    <lineage>
        <taxon>Bacteria</taxon>
        <taxon>Pseudomonadati</taxon>
        <taxon>Pseudomonadota</taxon>
        <taxon>Alphaproteobacteria</taxon>
        <taxon>Acetobacterales</taxon>
        <taxon>Roseomonadaceae</taxon>
        <taxon>Roseomonas</taxon>
    </lineage>
</organism>
<dbReference type="EC" id="2.5.1.61" evidence="6"/>
<comment type="function">
    <text evidence="2">Tetrapolymerization of the monopyrrole PBG into the hydroxymethylbilane pre-uroporphyrinogen in several discrete steps.</text>
</comment>
<feature type="domain" description="Porphobilinogen deaminase C-terminal" evidence="14">
    <location>
        <begin position="94"/>
        <end position="163"/>
    </location>
</feature>
<dbReference type="InterPro" id="IPR022417">
    <property type="entry name" value="Porphobilin_deaminase_N"/>
</dbReference>
<comment type="caution">
    <text evidence="15">The sequence shown here is derived from an EMBL/GenBank/DDBJ whole genome shotgun (WGS) entry which is preliminary data.</text>
</comment>
<dbReference type="AlphaFoldDB" id="A0A1V2GUL5"/>
<keyword evidence="16" id="KW-1185">Reference proteome</keyword>
<evidence type="ECO:0000256" key="6">
    <source>
        <dbReference type="ARBA" id="ARBA00012655"/>
    </source>
</evidence>
<comment type="similarity">
    <text evidence="4">Belongs to the HMBS family.</text>
</comment>
<gene>
    <name evidence="15" type="ORF">BKE38_29720</name>
</gene>